<comment type="caution">
    <text evidence="1">The sequence shown here is derived from an EMBL/GenBank/DDBJ whole genome shotgun (WGS) entry which is preliminary data.</text>
</comment>
<reference evidence="1 2" key="1">
    <citation type="submission" date="2021-01" db="EMBL/GenBank/DDBJ databases">
        <title>Whole genome shotgun sequence of Actinoplanes deccanensis NBRC 13994.</title>
        <authorList>
            <person name="Komaki H."/>
            <person name="Tamura T."/>
        </authorList>
    </citation>
    <scope>NUCLEOTIDE SEQUENCE [LARGE SCALE GENOMIC DNA]</scope>
    <source>
        <strain evidence="1 2">NBRC 13994</strain>
    </source>
</reference>
<dbReference type="EMBL" id="BOMI01000146">
    <property type="protein sequence ID" value="GID78480.1"/>
    <property type="molecule type" value="Genomic_DNA"/>
</dbReference>
<dbReference type="InterPro" id="IPR029061">
    <property type="entry name" value="THDP-binding"/>
</dbReference>
<dbReference type="SUPFAM" id="SSF52518">
    <property type="entry name" value="Thiamin diphosphate-binding fold (THDP-binding)"/>
    <property type="match status" value="1"/>
</dbReference>
<organism evidence="1 2">
    <name type="scientific">Paractinoplanes deccanensis</name>
    <dbReference type="NCBI Taxonomy" id="113561"/>
    <lineage>
        <taxon>Bacteria</taxon>
        <taxon>Bacillati</taxon>
        <taxon>Actinomycetota</taxon>
        <taxon>Actinomycetes</taxon>
        <taxon>Micromonosporales</taxon>
        <taxon>Micromonosporaceae</taxon>
        <taxon>Paractinoplanes</taxon>
    </lineage>
</organism>
<sequence>MSGSVAQRRSAEVRTRLMHRMLLTRHFAERGAAVPLDGCRATFRPGEEAVAAGTWGALGPGDTVIRCLGNADRVSAPGVLICVGDTGAVDDLDRWLDAARRHDRRALAARLSTAAHGTSSPSGIVDALDAEAVLAAMRFHLDALRAGGPPRLVELRLGDADPVAALAARMFAQHQLDENALRAIDADTRAYVRAVLAAGPGGRP</sequence>
<keyword evidence="2" id="KW-1185">Reference proteome</keyword>
<accession>A0ABQ3YF90</accession>
<dbReference type="Proteomes" id="UP000609879">
    <property type="component" value="Unassembled WGS sequence"/>
</dbReference>
<gene>
    <name evidence="1" type="ORF">Ade02nite_71210</name>
</gene>
<evidence type="ECO:0000313" key="1">
    <source>
        <dbReference type="EMBL" id="GID78480.1"/>
    </source>
</evidence>
<name>A0ABQ3YF90_9ACTN</name>
<dbReference type="RefSeq" id="WP_203773418.1">
    <property type="nucleotide sequence ID" value="NZ_BAAABO010000038.1"/>
</dbReference>
<proteinExistence type="predicted"/>
<evidence type="ECO:0000313" key="2">
    <source>
        <dbReference type="Proteomes" id="UP000609879"/>
    </source>
</evidence>
<protein>
    <submittedName>
        <fullName evidence="1">Uncharacterized protein</fullName>
    </submittedName>
</protein>